<dbReference type="SUPFAM" id="SSF101936">
    <property type="entry name" value="DNA-binding pseudobarrel domain"/>
    <property type="match status" value="1"/>
</dbReference>
<dbReference type="EMBL" id="KZ668764">
    <property type="protein sequence ID" value="PPR87018.1"/>
    <property type="molecule type" value="Genomic_DNA"/>
</dbReference>
<evidence type="ECO:0000256" key="4">
    <source>
        <dbReference type="ARBA" id="ARBA00023163"/>
    </source>
</evidence>
<dbReference type="AlphaFoldDB" id="A0A2P5W7I0"/>
<evidence type="ECO:0000313" key="8">
    <source>
        <dbReference type="EMBL" id="PPR87018.1"/>
    </source>
</evidence>
<evidence type="ECO:0000259" key="6">
    <source>
        <dbReference type="PROSITE" id="PS50863"/>
    </source>
</evidence>
<keyword evidence="4" id="KW-0804">Transcription</keyword>
<dbReference type="CDD" id="cd10017">
    <property type="entry name" value="B3_DNA"/>
    <property type="match status" value="1"/>
</dbReference>
<keyword evidence="5" id="KW-0539">Nucleus</keyword>
<gene>
    <name evidence="7" type="ORF">ES319_A01G004800v1</name>
    <name evidence="8" type="ORF">GOBAR_AA33675</name>
</gene>
<protein>
    <recommendedName>
        <fullName evidence="6">TF-B3 domain-containing protein</fullName>
    </recommendedName>
</protein>
<evidence type="ECO:0000313" key="7">
    <source>
        <dbReference type="EMBL" id="KAB2094998.1"/>
    </source>
</evidence>
<keyword evidence="10" id="KW-1185">Reference proteome</keyword>
<dbReference type="Proteomes" id="UP000239757">
    <property type="component" value="Unassembled WGS sequence"/>
</dbReference>
<evidence type="ECO:0000256" key="1">
    <source>
        <dbReference type="ARBA" id="ARBA00004123"/>
    </source>
</evidence>
<dbReference type="Gene3D" id="2.40.330.10">
    <property type="entry name" value="DNA-binding pseudobarrel domain"/>
    <property type="match status" value="1"/>
</dbReference>
<dbReference type="GO" id="GO:0005634">
    <property type="term" value="C:nucleus"/>
    <property type="evidence" value="ECO:0007669"/>
    <property type="project" value="UniProtKB-SubCell"/>
</dbReference>
<proteinExistence type="predicted"/>
<dbReference type="Proteomes" id="UP000327439">
    <property type="component" value="Chromosome A01"/>
</dbReference>
<organism evidence="8 9">
    <name type="scientific">Gossypium barbadense</name>
    <name type="common">Sea Island cotton</name>
    <name type="synonym">Hibiscus barbadensis</name>
    <dbReference type="NCBI Taxonomy" id="3634"/>
    <lineage>
        <taxon>Eukaryota</taxon>
        <taxon>Viridiplantae</taxon>
        <taxon>Streptophyta</taxon>
        <taxon>Embryophyta</taxon>
        <taxon>Tracheophyta</taxon>
        <taxon>Spermatophyta</taxon>
        <taxon>Magnoliopsida</taxon>
        <taxon>eudicotyledons</taxon>
        <taxon>Gunneridae</taxon>
        <taxon>Pentapetalae</taxon>
        <taxon>rosids</taxon>
        <taxon>malvids</taxon>
        <taxon>Malvales</taxon>
        <taxon>Malvaceae</taxon>
        <taxon>Malvoideae</taxon>
        <taxon>Gossypium</taxon>
    </lineage>
</organism>
<accession>A0A2P5W7I0</accession>
<evidence type="ECO:0000256" key="2">
    <source>
        <dbReference type="ARBA" id="ARBA00023015"/>
    </source>
</evidence>
<keyword evidence="2" id="KW-0805">Transcription regulation</keyword>
<dbReference type="EMBL" id="CM018202">
    <property type="protein sequence ID" value="KAB2094998.1"/>
    <property type="molecule type" value="Genomic_DNA"/>
</dbReference>
<dbReference type="OrthoDB" id="810421at2759"/>
<keyword evidence="3" id="KW-0238">DNA-binding</keyword>
<dbReference type="GO" id="GO:0003677">
    <property type="term" value="F:DNA binding"/>
    <property type="evidence" value="ECO:0007669"/>
    <property type="project" value="UniProtKB-KW"/>
</dbReference>
<feature type="domain" description="TF-B3" evidence="6">
    <location>
        <begin position="41"/>
        <end position="109"/>
    </location>
</feature>
<dbReference type="InterPro" id="IPR003340">
    <property type="entry name" value="B3_DNA-bd"/>
</dbReference>
<evidence type="ECO:0000313" key="9">
    <source>
        <dbReference type="Proteomes" id="UP000239757"/>
    </source>
</evidence>
<evidence type="ECO:0000256" key="3">
    <source>
        <dbReference type="ARBA" id="ARBA00023125"/>
    </source>
</evidence>
<comment type="subcellular location">
    <subcellularLocation>
        <location evidence="1">Nucleus</location>
    </subcellularLocation>
</comment>
<reference evidence="8 9" key="1">
    <citation type="submission" date="2015-01" db="EMBL/GenBank/DDBJ databases">
        <title>Genome of allotetraploid Gossypium barbadense reveals genomic plasticity and fiber elongation in cotton evolution.</title>
        <authorList>
            <person name="Chen X."/>
            <person name="Liu X."/>
            <person name="Zhao B."/>
            <person name="Zheng H."/>
            <person name="Hu Y."/>
            <person name="Lu G."/>
            <person name="Yang C."/>
            <person name="Chen J."/>
            <person name="Shan C."/>
            <person name="Zhang L."/>
            <person name="Zhou Y."/>
            <person name="Wang L."/>
            <person name="Guo W."/>
            <person name="Bai Y."/>
            <person name="Ruan J."/>
            <person name="Shangguan X."/>
            <person name="Mao Y."/>
            <person name="Jiang J."/>
            <person name="Zhu Y."/>
            <person name="Lei J."/>
            <person name="Kang H."/>
            <person name="Chen S."/>
            <person name="He X."/>
            <person name="Wang R."/>
            <person name="Wang Y."/>
            <person name="Chen J."/>
            <person name="Wang L."/>
            <person name="Yu S."/>
            <person name="Wang B."/>
            <person name="Wei J."/>
            <person name="Song S."/>
            <person name="Lu X."/>
            <person name="Gao Z."/>
            <person name="Gu W."/>
            <person name="Deng X."/>
            <person name="Ma D."/>
            <person name="Wang S."/>
            <person name="Liang W."/>
            <person name="Fang L."/>
            <person name="Cai C."/>
            <person name="Zhu X."/>
            <person name="Zhou B."/>
            <person name="Zhang Y."/>
            <person name="Chen Z."/>
            <person name="Xu S."/>
            <person name="Zhu R."/>
            <person name="Wang S."/>
            <person name="Zhang T."/>
            <person name="Zhao G."/>
        </authorList>
    </citation>
    <scope>NUCLEOTIDE SEQUENCE [LARGE SCALE GENOMIC DNA]</scope>
    <source>
        <strain evidence="9">cv. Xinhai21</strain>
        <tissue evidence="8">Leaf</tissue>
    </source>
</reference>
<dbReference type="PROSITE" id="PS50863">
    <property type="entry name" value="B3"/>
    <property type="match status" value="1"/>
</dbReference>
<name>A0A2P5W7I0_GOSBA</name>
<evidence type="ECO:0000313" key="10">
    <source>
        <dbReference type="Proteomes" id="UP000327439"/>
    </source>
</evidence>
<evidence type="ECO:0000256" key="5">
    <source>
        <dbReference type="ARBA" id="ARBA00023242"/>
    </source>
</evidence>
<reference evidence="7 10" key="2">
    <citation type="submission" date="2019-06" db="EMBL/GenBank/DDBJ databases">
        <title>WGS assembly of Gossypium barbadense.</title>
        <authorList>
            <person name="Chen Z.J."/>
            <person name="Sreedasyam A."/>
            <person name="Ando A."/>
            <person name="Song Q."/>
            <person name="De L."/>
            <person name="Hulse-Kemp A."/>
            <person name="Ding M."/>
            <person name="Ye W."/>
            <person name="Kirkbride R."/>
            <person name="Jenkins J."/>
            <person name="Plott C."/>
            <person name="Lovell J."/>
            <person name="Lin Y.-M."/>
            <person name="Vaughn R."/>
            <person name="Liu B."/>
            <person name="Li W."/>
            <person name="Simpson S."/>
            <person name="Scheffler B."/>
            <person name="Saski C."/>
            <person name="Grover C."/>
            <person name="Hu G."/>
            <person name="Conover J."/>
            <person name="Carlson J."/>
            <person name="Shu S."/>
            <person name="Boston L."/>
            <person name="Williams M."/>
            <person name="Peterson D."/>
            <person name="Mcgee K."/>
            <person name="Jones D."/>
            <person name="Wendel J."/>
            <person name="Stelly D."/>
            <person name="Grimwood J."/>
            <person name="Schmutz J."/>
        </authorList>
    </citation>
    <scope>NUCLEOTIDE SEQUENCE [LARGE SCALE GENOMIC DNA]</scope>
    <source>
        <strain evidence="7">1400233.01</strain>
    </source>
</reference>
<dbReference type="InterPro" id="IPR015300">
    <property type="entry name" value="DNA-bd_pseudobarrel_sf"/>
</dbReference>
<sequence length="124" mass="14237">MEIFATVLTITDIERRLSVSNGCLLLQALSHFNGCHGRIVLNVKDDEGTFWNFRCLIRTERYGPKRVIVSGWIDFVRTKDLRQGDIVVLYREEDVIAGMEYKIEVKKKNSFSSLNRIKGSLGLN</sequence>
<dbReference type="Pfam" id="PF02362">
    <property type="entry name" value="B3"/>
    <property type="match status" value="1"/>
</dbReference>
<dbReference type="SMART" id="SM01019">
    <property type="entry name" value="B3"/>
    <property type="match status" value="1"/>
</dbReference>